<sequence>MSTSENNRNINTITGDAFYSMDFSEQLKYFNEILQIHKSVKDASNFLNISSDNISRKFNRAGYKFNKILCQFVKKDLNKTSLPNDPTIKTSLKKDFIKPKTTIQQNKSSQKSSPISNSTTFITPEILQNGITFKFFYTPTGYNKKFSSSVDDAVLTEFTKMIDKYSYINLNSHLSNAMSLYIEYLKTL</sequence>
<protein>
    <submittedName>
        <fullName evidence="1">Uncharacterized protein</fullName>
    </submittedName>
</protein>
<accession>A0AA89CU15</accession>
<name>A0AA89CU15_CLONO</name>
<comment type="caution">
    <text evidence="1">The sequence shown here is derived from an EMBL/GenBank/DDBJ whole genome shotgun (WGS) entry which is preliminary data.</text>
</comment>
<dbReference type="RefSeq" id="WP_039250983.1">
    <property type="nucleotide sequence ID" value="NZ_JDRX01000043.1"/>
</dbReference>
<evidence type="ECO:0000313" key="1">
    <source>
        <dbReference type="EMBL" id="KGM99777.1"/>
    </source>
</evidence>
<organism evidence="1 2">
    <name type="scientific">Clostridium novyi A str. 4570</name>
    <dbReference type="NCBI Taxonomy" id="1444290"/>
    <lineage>
        <taxon>Bacteria</taxon>
        <taxon>Bacillati</taxon>
        <taxon>Bacillota</taxon>
        <taxon>Clostridia</taxon>
        <taxon>Eubacteriales</taxon>
        <taxon>Clostridiaceae</taxon>
        <taxon>Clostridium</taxon>
    </lineage>
</organism>
<proteinExistence type="predicted"/>
<dbReference type="Proteomes" id="UP000030016">
    <property type="component" value="Unassembled WGS sequence"/>
</dbReference>
<dbReference type="AlphaFoldDB" id="A0AA89CU15"/>
<evidence type="ECO:0000313" key="2">
    <source>
        <dbReference type="Proteomes" id="UP000030016"/>
    </source>
</evidence>
<gene>
    <name evidence="1" type="ORF">Z969_10400</name>
</gene>
<dbReference type="EMBL" id="JDRX01000043">
    <property type="protein sequence ID" value="KGM99777.1"/>
    <property type="molecule type" value="Genomic_DNA"/>
</dbReference>
<reference evidence="1 2" key="1">
    <citation type="submission" date="2014-01" db="EMBL/GenBank/DDBJ databases">
        <title>Plasmidome dynamics in the species complex Clostridium novyi sensu lato converts strains of independent lineages into distinctly different pathogens.</title>
        <authorList>
            <person name="Skarin H."/>
            <person name="Segerman B."/>
        </authorList>
    </citation>
    <scope>NUCLEOTIDE SEQUENCE [LARGE SCALE GENOMIC DNA]</scope>
    <source>
        <strain evidence="1 2">4570</strain>
    </source>
</reference>